<proteinExistence type="predicted"/>
<dbReference type="Proteomes" id="UP000070184">
    <property type="component" value="Unassembled WGS sequence"/>
</dbReference>
<organism evidence="1 2">
    <name type="scientific">candidate division MSBL1 archaeon SCGC-AAA259B11</name>
    <dbReference type="NCBI Taxonomy" id="1698260"/>
    <lineage>
        <taxon>Archaea</taxon>
        <taxon>Methanobacteriati</taxon>
        <taxon>Methanobacteriota</taxon>
        <taxon>candidate division MSBL1</taxon>
    </lineage>
</organism>
<keyword evidence="2" id="KW-1185">Reference proteome</keyword>
<accession>A0A133U555</accession>
<dbReference type="AlphaFoldDB" id="A0A133U555"/>
<evidence type="ECO:0000313" key="1">
    <source>
        <dbReference type="EMBL" id="KXA89322.1"/>
    </source>
</evidence>
<comment type="caution">
    <text evidence="1">The sequence shown here is derived from an EMBL/GenBank/DDBJ whole genome shotgun (WGS) entry which is preliminary data.</text>
</comment>
<evidence type="ECO:0000313" key="2">
    <source>
        <dbReference type="Proteomes" id="UP000070184"/>
    </source>
</evidence>
<reference evidence="1 2" key="1">
    <citation type="journal article" date="2016" name="Sci. Rep.">
        <title>Metabolic traits of an uncultured archaeal lineage -MSBL1- from brine pools of the Red Sea.</title>
        <authorList>
            <person name="Mwirichia R."/>
            <person name="Alam I."/>
            <person name="Rashid M."/>
            <person name="Vinu M."/>
            <person name="Ba-Alawi W."/>
            <person name="Anthony Kamau A."/>
            <person name="Kamanda Ngugi D."/>
            <person name="Goker M."/>
            <person name="Klenk H.P."/>
            <person name="Bajic V."/>
            <person name="Stingl U."/>
        </authorList>
    </citation>
    <scope>NUCLEOTIDE SEQUENCE [LARGE SCALE GENOMIC DNA]</scope>
    <source>
        <strain evidence="1">SCGC-AAA259B11</strain>
    </source>
</reference>
<protein>
    <submittedName>
        <fullName evidence="1">Uncharacterized protein</fullName>
    </submittedName>
</protein>
<name>A0A133U555_9EURY</name>
<sequence>MKVKVHKTCLQRSLKERIPRLLRTNNQNQHFQYFHYRCFQKLPTIPGQKMNILFASVNNAEIRSELLKEEANKSFENREFDYHYLDESITIPTGVERAAPWHFCSLTEEINEIEKNRCYKINYCLMYVLEEIEDLYEKFPKIDLYVLLFPKNPLRSGAISSHSRKFVCVKNDIDRIIDALASIVKYLDKN</sequence>
<gene>
    <name evidence="1" type="ORF">AKJ61_03125</name>
</gene>
<dbReference type="EMBL" id="LHXK01000042">
    <property type="protein sequence ID" value="KXA89322.1"/>
    <property type="molecule type" value="Genomic_DNA"/>
</dbReference>